<evidence type="ECO:0000313" key="1">
    <source>
        <dbReference type="EMBL" id="MCX2562239.1"/>
    </source>
</evidence>
<dbReference type="RefSeq" id="WP_265794605.1">
    <property type="nucleotide sequence ID" value="NZ_JAPIUX010000032.1"/>
</dbReference>
<organism evidence="1 2">
    <name type="scientific">Acetobacter farinalis</name>
    <dbReference type="NCBI Taxonomy" id="1260984"/>
    <lineage>
        <taxon>Bacteria</taxon>
        <taxon>Pseudomonadati</taxon>
        <taxon>Pseudomonadota</taxon>
        <taxon>Alphaproteobacteria</taxon>
        <taxon>Acetobacterales</taxon>
        <taxon>Acetobacteraceae</taxon>
        <taxon>Acetobacter</taxon>
    </lineage>
</organism>
<protein>
    <submittedName>
        <fullName evidence="1">Uncharacterized protein</fullName>
    </submittedName>
</protein>
<evidence type="ECO:0000313" key="2">
    <source>
        <dbReference type="Proteomes" id="UP001526446"/>
    </source>
</evidence>
<dbReference type="EMBL" id="JAPIUX010000032">
    <property type="protein sequence ID" value="MCX2562239.1"/>
    <property type="molecule type" value="Genomic_DNA"/>
</dbReference>
<comment type="caution">
    <text evidence="1">The sequence shown here is derived from an EMBL/GenBank/DDBJ whole genome shotgun (WGS) entry which is preliminary data.</text>
</comment>
<feature type="non-terminal residue" evidence="1">
    <location>
        <position position="1"/>
    </location>
</feature>
<reference evidence="1 2" key="1">
    <citation type="submission" date="2022-11" db="EMBL/GenBank/DDBJ databases">
        <title>Genome sequencing of Acetobacter type strain.</title>
        <authorList>
            <person name="Heo J."/>
            <person name="Lee D."/>
            <person name="Han B.-H."/>
            <person name="Hong S.-B."/>
            <person name="Kwon S.-W."/>
        </authorList>
    </citation>
    <scope>NUCLEOTIDE SEQUENCE [LARGE SCALE GENOMIC DNA]</scope>
    <source>
        <strain evidence="1 2">KACC 21251</strain>
    </source>
</reference>
<sequence>RGQHSICSKRRSKTNPKVVNQIAKSLKSPAKRINQGFFDPSRFCVCKEFNPLIARGYSSSVGFYLNEISGTGSCSVSQPGTHHQKVNV</sequence>
<keyword evidence="2" id="KW-1185">Reference proteome</keyword>
<dbReference type="Proteomes" id="UP001526446">
    <property type="component" value="Unassembled WGS sequence"/>
</dbReference>
<name>A0ABT3QAC7_9PROT</name>
<gene>
    <name evidence="1" type="ORF">OQ252_12660</name>
</gene>
<accession>A0ABT3QAC7</accession>
<proteinExistence type="predicted"/>